<evidence type="ECO:0008006" key="4">
    <source>
        <dbReference type="Google" id="ProtNLM"/>
    </source>
</evidence>
<proteinExistence type="predicted"/>
<dbReference type="STRING" id="64969.SAMN02745127_01445"/>
<dbReference type="RefSeq" id="WP_200810635.1">
    <property type="nucleotide sequence ID" value="NZ_FUXG01000008.1"/>
</dbReference>
<evidence type="ECO:0000313" key="2">
    <source>
        <dbReference type="EMBL" id="OPX55590.1"/>
    </source>
</evidence>
<dbReference type="Gene3D" id="3.40.50.2000">
    <property type="entry name" value="Glycogen Phosphorylase B"/>
    <property type="match status" value="1"/>
</dbReference>
<dbReference type="Proteomes" id="UP000191418">
    <property type="component" value="Unassembled WGS sequence"/>
</dbReference>
<dbReference type="EMBL" id="MTSM01000008">
    <property type="protein sequence ID" value="OPX55590.1"/>
    <property type="molecule type" value="Genomic_DNA"/>
</dbReference>
<dbReference type="PANTHER" id="PTHR46401:SF2">
    <property type="entry name" value="GLYCOSYLTRANSFERASE WBBK-RELATED"/>
    <property type="match status" value="1"/>
</dbReference>
<protein>
    <recommendedName>
        <fullName evidence="4">Glycosyl transferase family 1 domain-containing protein</fullName>
    </recommendedName>
</protein>
<dbReference type="AlphaFoldDB" id="A0A1T4PDW1"/>
<dbReference type="GO" id="GO:0009103">
    <property type="term" value="P:lipopolysaccharide biosynthetic process"/>
    <property type="evidence" value="ECO:0007669"/>
    <property type="project" value="TreeGrafter"/>
</dbReference>
<sequence length="409" mass="46174">MRWIVFGEDWGRHPSSTQHLFKQIIPQDEVVWVNSMGLRFPQLNSHDLQRAKEKLSAMLKQASHQKGTHNDELQPLLQPQHLIQPNTIPLFKSSKVRQFNCHQLRKQLVRLPKAETSPTVLWISLPSAVDMVGLCNEDFSIYYCGDDFSSLAGVDHDVISKMEAELVERCDLILAASPALAEKFPVGKTRLLEHGVDYDLFSQPRTKPYHFSERPVIGFYGQLADWVDIELLGKIADQYPEYDLMIIGAVNCSTQISTGDLLSKSNVHWISALPHHQLAAYCQHWQVALLPFKDCPQIQHCNPLKLREYLASGTEVLSTAYPAAVAYQGLVHLSPDYQHSSFLNSLNTVLEQQALQSTLAQQQRKQQRQQAVINQSWTQKAIEVRQHVLQATGAAGSISAPLNTLHYMG</sequence>
<dbReference type="GO" id="GO:0016757">
    <property type="term" value="F:glycosyltransferase activity"/>
    <property type="evidence" value="ECO:0007669"/>
    <property type="project" value="TreeGrafter"/>
</dbReference>
<organism evidence="2 3">
    <name type="scientific">Oceanospirillum multiglobuliferum</name>
    <dbReference type="NCBI Taxonomy" id="64969"/>
    <lineage>
        <taxon>Bacteria</taxon>
        <taxon>Pseudomonadati</taxon>
        <taxon>Pseudomonadota</taxon>
        <taxon>Gammaproteobacteria</taxon>
        <taxon>Oceanospirillales</taxon>
        <taxon>Oceanospirillaceae</taxon>
        <taxon>Oceanospirillum</taxon>
    </lineage>
</organism>
<accession>A0A1T4PDW1</accession>
<reference evidence="2 3" key="1">
    <citation type="submission" date="2017-01" db="EMBL/GenBank/DDBJ databases">
        <title>Genome Sequencing of a Marine Spirillum, Oceanospirillum multiglobuliferum ATCC 33336, from Japan.</title>
        <authorList>
            <person name="Carney J.G."/>
            <person name="Trachtenberg A.M."/>
            <person name="Rheaume B.A."/>
            <person name="Linnane J.D."/>
            <person name="Pitts N.L."/>
            <person name="Mykles D.L."/>
            <person name="Maclea K.S."/>
        </authorList>
    </citation>
    <scope>NUCLEOTIDE SEQUENCE [LARGE SCALE GENOMIC DNA]</scope>
    <source>
        <strain evidence="2 3">ATCC 33336</strain>
    </source>
</reference>
<keyword evidence="3" id="KW-1185">Reference proteome</keyword>
<evidence type="ECO:0000313" key="3">
    <source>
        <dbReference type="Proteomes" id="UP000191418"/>
    </source>
</evidence>
<name>A0A1T4PDW1_9GAMM</name>
<evidence type="ECO:0000256" key="1">
    <source>
        <dbReference type="ARBA" id="ARBA00022679"/>
    </source>
</evidence>
<gene>
    <name evidence="2" type="ORF">BTE48_08215</name>
</gene>
<dbReference type="SUPFAM" id="SSF53756">
    <property type="entry name" value="UDP-Glycosyltransferase/glycogen phosphorylase"/>
    <property type="match status" value="1"/>
</dbReference>
<comment type="caution">
    <text evidence="2">The sequence shown here is derived from an EMBL/GenBank/DDBJ whole genome shotgun (WGS) entry which is preliminary data.</text>
</comment>
<dbReference type="PANTHER" id="PTHR46401">
    <property type="entry name" value="GLYCOSYLTRANSFERASE WBBK-RELATED"/>
    <property type="match status" value="1"/>
</dbReference>
<keyword evidence="1" id="KW-0808">Transferase</keyword>